<evidence type="ECO:0000256" key="5">
    <source>
        <dbReference type="ARBA" id="ARBA00022801"/>
    </source>
</evidence>
<comment type="cofactor">
    <cofactor evidence="7">
        <name>Zn(2+)</name>
        <dbReference type="ChEBI" id="CHEBI:29105"/>
    </cofactor>
    <text evidence="7">Binds 1 zinc ion.</text>
</comment>
<accession>Q0G0M9</accession>
<dbReference type="InterPro" id="IPR002036">
    <property type="entry name" value="YbeY"/>
</dbReference>
<dbReference type="AlphaFoldDB" id="Q0G0M9"/>
<dbReference type="STRING" id="217511.GCA_001463845_02031"/>
<dbReference type="NCBIfam" id="TIGR00043">
    <property type="entry name" value="rRNA maturation RNase YbeY"/>
    <property type="match status" value="1"/>
</dbReference>
<keyword evidence="2 7" id="KW-0540">Nuclease</keyword>
<dbReference type="GO" id="GO:0008270">
    <property type="term" value="F:zinc ion binding"/>
    <property type="evidence" value="ECO:0007669"/>
    <property type="project" value="UniProtKB-UniRule"/>
</dbReference>
<evidence type="ECO:0000256" key="3">
    <source>
        <dbReference type="ARBA" id="ARBA00022723"/>
    </source>
</evidence>
<keyword evidence="5 7" id="KW-0378">Hydrolase</keyword>
<dbReference type="RefSeq" id="WP_007068868.1">
    <property type="nucleotide sequence ID" value="NZ_DS022272.1"/>
</dbReference>
<dbReference type="Proteomes" id="UP000004310">
    <property type="component" value="Unassembled WGS sequence"/>
</dbReference>
<dbReference type="PANTHER" id="PTHR46986:SF1">
    <property type="entry name" value="ENDORIBONUCLEASE YBEY, CHLOROPLASTIC"/>
    <property type="match status" value="1"/>
</dbReference>
<keyword evidence="7" id="KW-0690">Ribosome biogenesis</keyword>
<sequence length="188" mass="20506">MTVSSQNSAGVPETGASWVSLALSVEDDRWEAALGNPEAFVTATLDAVARRFEFSKPFASELSVTLSDDETVREINGQWREKDKPTNVLSFPMVDLEPGERPGPLLGDLILAYETCAREAAGEAKPFVNHARHLLVHGFLHCLGYDHIEDDEAEEMEALETSILAGLGIPDPYDVADSGSTRDNRFEG</sequence>
<dbReference type="InterPro" id="IPR023091">
    <property type="entry name" value="MetalPrtase_cat_dom_sf_prd"/>
</dbReference>
<dbReference type="GO" id="GO:0004521">
    <property type="term" value="F:RNA endonuclease activity"/>
    <property type="evidence" value="ECO:0007669"/>
    <property type="project" value="UniProtKB-UniRule"/>
</dbReference>
<dbReference type="Pfam" id="PF02130">
    <property type="entry name" value="YbeY"/>
    <property type="match status" value="1"/>
</dbReference>
<dbReference type="SUPFAM" id="SSF55486">
    <property type="entry name" value="Metalloproteases ('zincins'), catalytic domain"/>
    <property type="match status" value="1"/>
</dbReference>
<evidence type="ECO:0000256" key="4">
    <source>
        <dbReference type="ARBA" id="ARBA00022759"/>
    </source>
</evidence>
<keyword evidence="7" id="KW-0963">Cytoplasm</keyword>
<feature type="binding site" evidence="7">
    <location>
        <position position="137"/>
    </location>
    <ligand>
        <name>Zn(2+)</name>
        <dbReference type="ChEBI" id="CHEBI:29105"/>
        <note>catalytic</note>
    </ligand>
</feature>
<comment type="similarity">
    <text evidence="1 7">Belongs to the endoribonuclease YbeY family.</text>
</comment>
<name>Q0G0M9_9HYPH</name>
<dbReference type="eggNOG" id="COG0319">
    <property type="taxonomic scope" value="Bacteria"/>
</dbReference>
<evidence type="ECO:0000256" key="7">
    <source>
        <dbReference type="HAMAP-Rule" id="MF_00009"/>
    </source>
</evidence>
<organism evidence="8 9">
    <name type="scientific">Fulvimarina pelagi HTCC2506</name>
    <dbReference type="NCBI Taxonomy" id="314231"/>
    <lineage>
        <taxon>Bacteria</taxon>
        <taxon>Pseudomonadati</taxon>
        <taxon>Pseudomonadota</taxon>
        <taxon>Alphaproteobacteria</taxon>
        <taxon>Hyphomicrobiales</taxon>
        <taxon>Aurantimonadaceae</taxon>
        <taxon>Fulvimarina</taxon>
    </lineage>
</organism>
<evidence type="ECO:0000256" key="6">
    <source>
        <dbReference type="ARBA" id="ARBA00022833"/>
    </source>
</evidence>
<comment type="subcellular location">
    <subcellularLocation>
        <location evidence="7">Cytoplasm</location>
    </subcellularLocation>
</comment>
<keyword evidence="6 7" id="KW-0862">Zinc</keyword>
<dbReference type="EC" id="3.1.-.-" evidence="7"/>
<proteinExistence type="inferred from homology"/>
<evidence type="ECO:0000256" key="1">
    <source>
        <dbReference type="ARBA" id="ARBA00010875"/>
    </source>
</evidence>
<protein>
    <recommendedName>
        <fullName evidence="7">Endoribonuclease YbeY</fullName>
        <ecNumber evidence="7">3.1.-.-</ecNumber>
    </recommendedName>
</protein>
<keyword evidence="4 7" id="KW-0255">Endonuclease</keyword>
<keyword evidence="3 7" id="KW-0479">Metal-binding</keyword>
<keyword evidence="7" id="KW-0698">rRNA processing</keyword>
<dbReference type="EMBL" id="AATP01000005">
    <property type="protein sequence ID" value="EAU40960.1"/>
    <property type="molecule type" value="Genomic_DNA"/>
</dbReference>
<gene>
    <name evidence="7" type="primary">ybeY</name>
    <name evidence="8" type="ORF">FP2506_18769</name>
</gene>
<dbReference type="Gene3D" id="3.40.390.30">
    <property type="entry name" value="Metalloproteases ('zincins'), catalytic domain"/>
    <property type="match status" value="1"/>
</dbReference>
<dbReference type="HOGENOM" id="CLU_106710_0_0_5"/>
<comment type="caution">
    <text evidence="8">The sequence shown here is derived from an EMBL/GenBank/DDBJ whole genome shotgun (WGS) entry which is preliminary data.</text>
</comment>
<feature type="binding site" evidence="7">
    <location>
        <position position="147"/>
    </location>
    <ligand>
        <name>Zn(2+)</name>
        <dbReference type="ChEBI" id="CHEBI:29105"/>
        <note>catalytic</note>
    </ligand>
</feature>
<evidence type="ECO:0000313" key="9">
    <source>
        <dbReference type="Proteomes" id="UP000004310"/>
    </source>
</evidence>
<evidence type="ECO:0000313" key="8">
    <source>
        <dbReference type="EMBL" id="EAU40960.1"/>
    </source>
</evidence>
<keyword evidence="9" id="KW-1185">Reference proteome</keyword>
<comment type="function">
    <text evidence="7">Single strand-specific metallo-endoribonuclease involved in late-stage 70S ribosome quality control and in maturation of the 3' terminus of the 16S rRNA.</text>
</comment>
<dbReference type="PANTHER" id="PTHR46986">
    <property type="entry name" value="ENDORIBONUCLEASE YBEY, CHLOROPLASTIC"/>
    <property type="match status" value="1"/>
</dbReference>
<evidence type="ECO:0000256" key="2">
    <source>
        <dbReference type="ARBA" id="ARBA00022722"/>
    </source>
</evidence>
<dbReference type="GO" id="GO:0006364">
    <property type="term" value="P:rRNA processing"/>
    <property type="evidence" value="ECO:0007669"/>
    <property type="project" value="UniProtKB-UniRule"/>
</dbReference>
<dbReference type="GO" id="GO:0005737">
    <property type="term" value="C:cytoplasm"/>
    <property type="evidence" value="ECO:0007669"/>
    <property type="project" value="UniProtKB-SubCell"/>
</dbReference>
<dbReference type="GO" id="GO:0004222">
    <property type="term" value="F:metalloendopeptidase activity"/>
    <property type="evidence" value="ECO:0007669"/>
    <property type="project" value="InterPro"/>
</dbReference>
<feature type="binding site" evidence="7">
    <location>
        <position position="141"/>
    </location>
    <ligand>
        <name>Zn(2+)</name>
        <dbReference type="ChEBI" id="CHEBI:29105"/>
        <note>catalytic</note>
    </ligand>
</feature>
<reference evidence="8 9" key="1">
    <citation type="journal article" date="2010" name="J. Bacteriol.">
        <title>Genome sequence of Fulvimarina pelagi HTCC2506T, a Mn(II)-oxidizing alphaproteobacterium possessing an aerobic anoxygenic photosynthetic gene cluster and Xanthorhodopsin.</title>
        <authorList>
            <person name="Kang I."/>
            <person name="Oh H.M."/>
            <person name="Lim S.I."/>
            <person name="Ferriera S."/>
            <person name="Giovannoni S.J."/>
            <person name="Cho J.C."/>
        </authorList>
    </citation>
    <scope>NUCLEOTIDE SEQUENCE [LARGE SCALE GENOMIC DNA]</scope>
    <source>
        <strain evidence="8 9">HTCC2506</strain>
    </source>
</reference>
<dbReference type="HAMAP" id="MF_00009">
    <property type="entry name" value="Endoribonucl_YbeY"/>
    <property type="match status" value="1"/>
</dbReference>